<dbReference type="Proteomes" id="UP000002872">
    <property type="component" value="Unassembled WGS sequence"/>
</dbReference>
<evidence type="ECO:0000256" key="1">
    <source>
        <dbReference type="SAM" id="MobiDB-lite"/>
    </source>
</evidence>
<dbReference type="OrthoDB" id="2187832at2759"/>
<dbReference type="InParanoid" id="I3EGA9"/>
<reference evidence="3" key="1">
    <citation type="submission" date="2011-01" db="EMBL/GenBank/DDBJ databases">
        <title>The Genome Sequence of Nematocida parisii strain ERTm3.</title>
        <authorList>
            <consortium name="The Broad Institute Genome Sequencing Platform"/>
            <consortium name="The Broad Institute Genome Sequencing Center for Infectious Disease"/>
            <person name="Cuomo C."/>
            <person name="Troemel E."/>
            <person name="Young S.K."/>
            <person name="Zeng Q."/>
            <person name="Gargeya S."/>
            <person name="Fitzgerald M."/>
            <person name="Haas B."/>
            <person name="Abouelleil A."/>
            <person name="Alvarado L."/>
            <person name="Arachchi H.M."/>
            <person name="Berlin A."/>
            <person name="Chapman S.B."/>
            <person name="Gearin G."/>
            <person name="Goldberg J."/>
            <person name="Griggs A."/>
            <person name="Gujja S."/>
            <person name="Hansen M."/>
            <person name="Heiman D."/>
            <person name="Howarth C."/>
            <person name="Larimer J."/>
            <person name="Lui A."/>
            <person name="MacDonald P.J.P."/>
            <person name="McCowen C."/>
            <person name="Montmayeur A."/>
            <person name="Murphy C."/>
            <person name="Neiman D."/>
            <person name="Pearson M."/>
            <person name="Priest M."/>
            <person name="Roberts A."/>
            <person name="Saif S."/>
            <person name="Shea T."/>
            <person name="Sisk P."/>
            <person name="Stolte C."/>
            <person name="Sykes S."/>
            <person name="Wortman J."/>
            <person name="Nusbaum C."/>
            <person name="Birren B."/>
        </authorList>
    </citation>
    <scope>NUCLEOTIDE SEQUENCE</scope>
    <source>
        <strain evidence="3">ERTm3</strain>
    </source>
</reference>
<feature type="region of interest" description="Disordered" evidence="1">
    <location>
        <begin position="97"/>
        <end position="138"/>
    </location>
</feature>
<evidence type="ECO:0000313" key="3">
    <source>
        <dbReference type="EMBL" id="EIJ88256.1"/>
    </source>
</evidence>
<dbReference type="OMA" id="TEQINCY"/>
<sequence>MRKVLLVALLISVIKCMTIREQVMSYAEGIKRKTKGLYEKVGGISGIKDTVTKHIQPIGSKIKNHSKHIAEKVNDFGRNKAIPHAKKVYANIKQKIAKGKPAEEHSAEEVKGKEESIIEEIPAEKTPEEEGHENEKPNMEDLERFLKEFMNTMKFGNAEHENFTDDYNADFDLDKESDPEAAKDLISDVSIPSQAEDLKKDL</sequence>
<feature type="compositionally biased region" description="Basic and acidic residues" evidence="1">
    <location>
        <begin position="172"/>
        <end position="186"/>
    </location>
</feature>
<evidence type="ECO:0000256" key="2">
    <source>
        <dbReference type="SAM" id="SignalP"/>
    </source>
</evidence>
<proteinExistence type="predicted"/>
<feature type="chain" id="PRO_5003670445" evidence="2">
    <location>
        <begin position="17"/>
        <end position="202"/>
    </location>
</feature>
<dbReference type="AlphaFoldDB" id="I3EGA9"/>
<gene>
    <name evidence="3" type="ORF">NEQG_01700</name>
</gene>
<evidence type="ECO:0000313" key="4">
    <source>
        <dbReference type="Proteomes" id="UP000002872"/>
    </source>
</evidence>
<dbReference type="EMBL" id="GL870879">
    <property type="protein sequence ID" value="EIJ88256.1"/>
    <property type="molecule type" value="Genomic_DNA"/>
</dbReference>
<dbReference type="HOGENOM" id="CLU_1360755_0_0_1"/>
<keyword evidence="4" id="KW-1185">Reference proteome</keyword>
<keyword evidence="2" id="KW-0732">Signal</keyword>
<feature type="signal peptide" evidence="2">
    <location>
        <begin position="1"/>
        <end position="16"/>
    </location>
</feature>
<accession>I3EGA9</accession>
<name>I3EGA9_NEMP3</name>
<organism evidence="3 4">
    <name type="scientific">Nematocida parisii (strain ERTm3)</name>
    <name type="common">Nematode killer fungus</name>
    <dbReference type="NCBI Taxonomy" id="935791"/>
    <lineage>
        <taxon>Eukaryota</taxon>
        <taxon>Fungi</taxon>
        <taxon>Fungi incertae sedis</taxon>
        <taxon>Microsporidia</taxon>
        <taxon>Nematocida</taxon>
    </lineage>
</organism>
<feature type="region of interest" description="Disordered" evidence="1">
    <location>
        <begin position="163"/>
        <end position="202"/>
    </location>
</feature>
<dbReference type="VEuPathDB" id="MicrosporidiaDB:NEQG_01700"/>
<feature type="compositionally biased region" description="Basic and acidic residues" evidence="1">
    <location>
        <begin position="100"/>
        <end position="138"/>
    </location>
</feature>
<protein>
    <submittedName>
        <fullName evidence="3">Uncharacterized protein</fullName>
    </submittedName>
</protein>